<dbReference type="STRING" id="1148509.SAMN05216222_0319"/>
<evidence type="ECO:0000256" key="1">
    <source>
        <dbReference type="SAM" id="Phobius"/>
    </source>
</evidence>
<protein>
    <submittedName>
        <fullName evidence="2">Uncharacterized protein</fullName>
    </submittedName>
</protein>
<sequence>MLFTTRSTHTPFLLCLAIFATFWLIQLNAFNIIVWSYNFCHFLYGFCAALLLGYVTLPTRLFKQSLRDNLRTLQTGMPWSPWGGLIIVLFLSAYNEMYVDPLENGIAFSAAYQNFVADMLGLGLCVVVSHFAFRDRLGNTRTDYSAGLGMGSARSAG</sequence>
<proteinExistence type="predicted"/>
<dbReference type="RefSeq" id="WP_092269904.1">
    <property type="nucleotide sequence ID" value="NZ_LT629762.1"/>
</dbReference>
<keyword evidence="1" id="KW-0812">Transmembrane</keyword>
<dbReference type="EMBL" id="LT629762">
    <property type="protein sequence ID" value="SDR92811.1"/>
    <property type="molecule type" value="Genomic_DNA"/>
</dbReference>
<dbReference type="Proteomes" id="UP000198481">
    <property type="component" value="Chromosome I"/>
</dbReference>
<feature type="transmembrane region" description="Helical" evidence="1">
    <location>
        <begin position="115"/>
        <end position="133"/>
    </location>
</feature>
<keyword evidence="1" id="KW-0472">Membrane</keyword>
<name>A0A1H1N106_9PSED</name>
<organism evidence="2 3">
    <name type="scientific">Pseudomonas prosekii</name>
    <dbReference type="NCBI Taxonomy" id="1148509"/>
    <lineage>
        <taxon>Bacteria</taxon>
        <taxon>Pseudomonadati</taxon>
        <taxon>Pseudomonadota</taxon>
        <taxon>Gammaproteobacteria</taxon>
        <taxon>Pseudomonadales</taxon>
        <taxon>Pseudomonadaceae</taxon>
        <taxon>Pseudomonas</taxon>
    </lineage>
</organism>
<feature type="transmembrane region" description="Helical" evidence="1">
    <location>
        <begin position="78"/>
        <end position="95"/>
    </location>
</feature>
<evidence type="ECO:0000313" key="3">
    <source>
        <dbReference type="Proteomes" id="UP000198481"/>
    </source>
</evidence>
<reference evidence="2 3" key="1">
    <citation type="submission" date="2016-10" db="EMBL/GenBank/DDBJ databases">
        <authorList>
            <person name="de Groot N.N."/>
        </authorList>
    </citation>
    <scope>NUCLEOTIDE SEQUENCE [LARGE SCALE GENOMIC DNA]</scope>
    <source>
        <strain evidence="2 3">LMG 26867</strain>
    </source>
</reference>
<dbReference type="AlphaFoldDB" id="A0A1H1N106"/>
<keyword evidence="1" id="KW-1133">Transmembrane helix</keyword>
<feature type="transmembrane region" description="Helical" evidence="1">
    <location>
        <begin position="12"/>
        <end position="35"/>
    </location>
</feature>
<accession>A0A1H1N106</accession>
<gene>
    <name evidence="2" type="ORF">SAMN05216222_0319</name>
</gene>
<feature type="transmembrane region" description="Helical" evidence="1">
    <location>
        <begin position="41"/>
        <end position="57"/>
    </location>
</feature>
<evidence type="ECO:0000313" key="2">
    <source>
        <dbReference type="EMBL" id="SDR92811.1"/>
    </source>
</evidence>